<dbReference type="SUPFAM" id="SSF53218">
    <property type="entry name" value="Molybdenum cofactor biosynthesis proteins"/>
    <property type="match status" value="1"/>
</dbReference>
<proteinExistence type="inferred from homology"/>
<comment type="caution">
    <text evidence="5">The sequence shown here is derived from an EMBL/GenBank/DDBJ whole genome shotgun (WGS) entry which is preliminary data.</text>
</comment>
<sequence length="166" mass="18401">MAVVFKVVVVSDIVYQDRSRDISGKKAVEIIVGKGYKVYELDYIPNSFRDIAKKVMEVPDDVNVVVFLGGTGPSPRDITVDVIESMAWRKLPGFGETFRRISYEAEGIKAILSRAELYILSNGVIVVVLPGSPKAMEIGLNLLLGVIEHLIEEVKRFEGIHRPPTS</sequence>
<dbReference type="GO" id="GO:0005829">
    <property type="term" value="C:cytosol"/>
    <property type="evidence" value="ECO:0007669"/>
    <property type="project" value="TreeGrafter"/>
</dbReference>
<dbReference type="InterPro" id="IPR012245">
    <property type="entry name" value="MoaB"/>
</dbReference>
<evidence type="ECO:0000259" key="3">
    <source>
        <dbReference type="SMART" id="SM00852"/>
    </source>
</evidence>
<evidence type="ECO:0000256" key="2">
    <source>
        <dbReference type="ARBA" id="ARBA00023150"/>
    </source>
</evidence>
<comment type="similarity">
    <text evidence="1">Belongs to the MoaB/Mog family.</text>
</comment>
<dbReference type="InterPro" id="IPR008284">
    <property type="entry name" value="MoCF_biosynth_CS"/>
</dbReference>
<organism evidence="5">
    <name type="scientific">Ignisphaera aggregans</name>
    <dbReference type="NCBI Taxonomy" id="334771"/>
    <lineage>
        <taxon>Archaea</taxon>
        <taxon>Thermoproteota</taxon>
        <taxon>Thermoprotei</taxon>
        <taxon>Desulfurococcales</taxon>
        <taxon>Desulfurococcaceae</taxon>
        <taxon>Ignisphaera</taxon>
    </lineage>
</organism>
<dbReference type="InterPro" id="IPR036425">
    <property type="entry name" value="MoaB/Mog-like_dom_sf"/>
</dbReference>
<evidence type="ECO:0000313" key="5">
    <source>
        <dbReference type="EMBL" id="HGQ63932.1"/>
    </source>
</evidence>
<reference evidence="5" key="1">
    <citation type="journal article" date="2020" name="mSystems">
        <title>Genome- and Community-Level Interaction Insights into Carbon Utilization and Element Cycling Functions of Hydrothermarchaeota in Hydrothermal Sediment.</title>
        <authorList>
            <person name="Zhou Z."/>
            <person name="Liu Y."/>
            <person name="Xu W."/>
            <person name="Pan J."/>
            <person name="Luo Z.H."/>
            <person name="Li M."/>
        </authorList>
    </citation>
    <scope>NUCLEOTIDE SEQUENCE [LARGE SCALE GENOMIC DNA]</scope>
    <source>
        <strain evidence="5">SpSt-637</strain>
        <strain evidence="4">SpSt-667</strain>
    </source>
</reference>
<gene>
    <name evidence="5" type="ORF">ENU08_01650</name>
    <name evidence="4" type="ORF">ENU41_01125</name>
</gene>
<dbReference type="Pfam" id="PF00994">
    <property type="entry name" value="MoCF_biosynth"/>
    <property type="match status" value="1"/>
</dbReference>
<protein>
    <submittedName>
        <fullName evidence="5">MogA/MoaB family molybdenum cofactor biosynthesis protein</fullName>
    </submittedName>
</protein>
<dbReference type="GO" id="GO:0006777">
    <property type="term" value="P:Mo-molybdopterin cofactor biosynthetic process"/>
    <property type="evidence" value="ECO:0007669"/>
    <property type="project" value="UniProtKB-KW"/>
</dbReference>
<feature type="domain" description="MoaB/Mog" evidence="3">
    <location>
        <begin position="6"/>
        <end position="150"/>
    </location>
</feature>
<dbReference type="PANTHER" id="PTHR43232:SF2">
    <property type="entry name" value="MOLYBDENUM COFACTOR BIOSYNTHESIS PROTEIN B"/>
    <property type="match status" value="1"/>
</dbReference>
<evidence type="ECO:0000256" key="1">
    <source>
        <dbReference type="ARBA" id="ARBA00006112"/>
    </source>
</evidence>
<dbReference type="EMBL" id="DTBD01000010">
    <property type="protein sequence ID" value="HGQ63932.1"/>
    <property type="molecule type" value="Genomic_DNA"/>
</dbReference>
<keyword evidence="2" id="KW-0501">Molybdenum cofactor biosynthesis</keyword>
<dbReference type="PANTHER" id="PTHR43232">
    <property type="entry name" value="MOLYBDENUM COFACTOR BIOSYNTHESIS PROTEIN B"/>
    <property type="match status" value="1"/>
</dbReference>
<name>A0A7C4NSE2_9CREN</name>
<dbReference type="SMART" id="SM00852">
    <property type="entry name" value="MoCF_biosynth"/>
    <property type="match status" value="1"/>
</dbReference>
<dbReference type="InterPro" id="IPR001453">
    <property type="entry name" value="MoaB/Mog_dom"/>
</dbReference>
<dbReference type="Gene3D" id="3.40.980.10">
    <property type="entry name" value="MoaB/Mog-like domain"/>
    <property type="match status" value="1"/>
</dbReference>
<evidence type="ECO:0000313" key="4">
    <source>
        <dbReference type="EMBL" id="HGQ35266.1"/>
    </source>
</evidence>
<dbReference type="PROSITE" id="PS01078">
    <property type="entry name" value="MOCF_BIOSYNTHESIS_1"/>
    <property type="match status" value="1"/>
</dbReference>
<dbReference type="AlphaFoldDB" id="A0A7C4NSE2"/>
<accession>A0A7C4NSE2</accession>
<dbReference type="EMBL" id="DTCK01000008">
    <property type="protein sequence ID" value="HGQ35266.1"/>
    <property type="molecule type" value="Genomic_DNA"/>
</dbReference>